<name>A0A1H5VJY1_9CLOT</name>
<dbReference type="OrthoDB" id="9885063at2"/>
<evidence type="ECO:0000313" key="3">
    <source>
        <dbReference type="Proteomes" id="UP000242850"/>
    </source>
</evidence>
<reference evidence="3" key="1">
    <citation type="submission" date="2016-10" db="EMBL/GenBank/DDBJ databases">
        <authorList>
            <person name="Varghese N."/>
            <person name="Submissions S."/>
        </authorList>
    </citation>
    <scope>NUCLEOTIDE SEQUENCE [LARGE SCALE GENOMIC DNA]</scope>
    <source>
        <strain evidence="3">DSM 5463</strain>
    </source>
</reference>
<sequence>MTLTITAQGLFFTLILVLFIIITVYLVKTLKNLSQLIENINVILQENKKSIEDSLENISQITSSAKQKVEYIDKFLNFNEVATTKDGADFISIIGAILSIINELKEFWTKKSR</sequence>
<proteinExistence type="predicted"/>
<protein>
    <recommendedName>
        <fullName evidence="4">DUF948 domain-containing protein</fullName>
    </recommendedName>
</protein>
<evidence type="ECO:0008006" key="4">
    <source>
        <dbReference type="Google" id="ProtNLM"/>
    </source>
</evidence>
<dbReference type="EMBL" id="FNUK01000014">
    <property type="protein sequence ID" value="SEF87503.1"/>
    <property type="molecule type" value="Genomic_DNA"/>
</dbReference>
<evidence type="ECO:0000313" key="2">
    <source>
        <dbReference type="EMBL" id="SEF87503.1"/>
    </source>
</evidence>
<dbReference type="Proteomes" id="UP000242850">
    <property type="component" value="Unassembled WGS sequence"/>
</dbReference>
<keyword evidence="3" id="KW-1185">Reference proteome</keyword>
<dbReference type="AlphaFoldDB" id="A0A1H5VJY1"/>
<organism evidence="2 3">
    <name type="scientific">Caloramator fervidus</name>
    <dbReference type="NCBI Taxonomy" id="29344"/>
    <lineage>
        <taxon>Bacteria</taxon>
        <taxon>Bacillati</taxon>
        <taxon>Bacillota</taxon>
        <taxon>Clostridia</taxon>
        <taxon>Eubacteriales</taxon>
        <taxon>Clostridiaceae</taxon>
        <taxon>Caloramator</taxon>
    </lineage>
</organism>
<dbReference type="RefSeq" id="WP_103896182.1">
    <property type="nucleotide sequence ID" value="NZ_FNUK01000014.1"/>
</dbReference>
<keyword evidence="1" id="KW-0812">Transmembrane</keyword>
<feature type="transmembrane region" description="Helical" evidence="1">
    <location>
        <begin position="6"/>
        <end position="27"/>
    </location>
</feature>
<gene>
    <name evidence="2" type="ORF">SAMN05660865_01229</name>
</gene>
<keyword evidence="1" id="KW-1133">Transmembrane helix</keyword>
<keyword evidence="1" id="KW-0472">Membrane</keyword>
<evidence type="ECO:0000256" key="1">
    <source>
        <dbReference type="SAM" id="Phobius"/>
    </source>
</evidence>
<accession>A0A1H5VJY1</accession>